<reference evidence="2" key="1">
    <citation type="submission" date="2023-10" db="EMBL/GenBank/DDBJ databases">
        <title>Complete genome sequence of Streptomyces sp. JL1001.</title>
        <authorList>
            <person name="Jiang L."/>
        </authorList>
    </citation>
    <scope>NUCLEOTIDE SEQUENCE</scope>
    <source>
        <strain evidence="2">JL1001</strain>
    </source>
</reference>
<feature type="compositionally biased region" description="Gly residues" evidence="1">
    <location>
        <begin position="105"/>
        <end position="114"/>
    </location>
</feature>
<feature type="region of interest" description="Disordered" evidence="1">
    <location>
        <begin position="30"/>
        <end position="114"/>
    </location>
</feature>
<name>A0AAU8K9A1_9ACTN</name>
<sequence length="114" mass="11610">MSGPLQKYRYVGKSGETVLKLNEADAARLGLGPDDVVGASGDEGVQTLSLPADDKPAPANEPKQNPTAQNKARATSANKRRAPRKSQADEQGQGGDEQQAAPQDGGDGGPGGGD</sequence>
<accession>A0AAU8K9A1</accession>
<organism evidence="2">
    <name type="scientific">Streptomyces sp. JL1001</name>
    <dbReference type="NCBI Taxonomy" id="3078227"/>
    <lineage>
        <taxon>Bacteria</taxon>
        <taxon>Bacillati</taxon>
        <taxon>Actinomycetota</taxon>
        <taxon>Actinomycetes</taxon>
        <taxon>Kitasatosporales</taxon>
        <taxon>Streptomycetaceae</taxon>
        <taxon>Streptomyces</taxon>
    </lineage>
</organism>
<proteinExistence type="predicted"/>
<dbReference type="AlphaFoldDB" id="A0AAU8K9A1"/>
<evidence type="ECO:0000256" key="1">
    <source>
        <dbReference type="SAM" id="MobiDB-lite"/>
    </source>
</evidence>
<protein>
    <submittedName>
        <fullName evidence="2">Uncharacterized protein</fullName>
    </submittedName>
</protein>
<gene>
    <name evidence="2" type="ORF">R1Y80_00750</name>
</gene>
<feature type="compositionally biased region" description="Polar residues" evidence="1">
    <location>
        <begin position="62"/>
        <end position="77"/>
    </location>
</feature>
<dbReference type="EMBL" id="CP136798">
    <property type="protein sequence ID" value="XCN12249.1"/>
    <property type="molecule type" value="Genomic_DNA"/>
</dbReference>
<dbReference type="RefSeq" id="WP_354596078.1">
    <property type="nucleotide sequence ID" value="NZ_CP136798.1"/>
</dbReference>
<evidence type="ECO:0000313" key="2">
    <source>
        <dbReference type="EMBL" id="XCN12249.1"/>
    </source>
</evidence>